<evidence type="ECO:0000256" key="1">
    <source>
        <dbReference type="SAM" id="Phobius"/>
    </source>
</evidence>
<name>A0A8H7R6K4_9FUNG</name>
<gene>
    <name evidence="2" type="ORF">INT46_004581</name>
</gene>
<accession>A0A8H7R6K4</accession>
<sequence>MDSVIDHVHWAKSSLAVFADEWIGDPTPQEFIAIPESEEFNFDMNLEMQLNQKENKKRQKTEWKDCYPVLADILVTVLSALAIASVYESLYTINGNSGDASITHFNLFAPFENITYTASSA</sequence>
<reference evidence="2" key="1">
    <citation type="submission" date="2020-12" db="EMBL/GenBank/DDBJ databases">
        <title>Metabolic potential, ecology and presence of endohyphal bacteria is reflected in genomic diversity of Mucoromycotina.</title>
        <authorList>
            <person name="Muszewska A."/>
            <person name="Okrasinska A."/>
            <person name="Steczkiewicz K."/>
            <person name="Drgas O."/>
            <person name="Orlowska M."/>
            <person name="Perlinska-Lenart U."/>
            <person name="Aleksandrzak-Piekarczyk T."/>
            <person name="Szatraj K."/>
            <person name="Zielenkiewicz U."/>
            <person name="Pilsyk S."/>
            <person name="Malc E."/>
            <person name="Mieczkowski P."/>
            <person name="Kruszewska J.S."/>
            <person name="Biernat P."/>
            <person name="Pawlowska J."/>
        </authorList>
    </citation>
    <scope>NUCLEOTIDE SEQUENCE</scope>
    <source>
        <strain evidence="2">CBS 226.32</strain>
    </source>
</reference>
<dbReference type="EMBL" id="JAEPRC010000205">
    <property type="protein sequence ID" value="KAG2204208.1"/>
    <property type="molecule type" value="Genomic_DNA"/>
</dbReference>
<dbReference type="Proteomes" id="UP000650833">
    <property type="component" value="Unassembled WGS sequence"/>
</dbReference>
<protein>
    <submittedName>
        <fullName evidence="2">Uncharacterized protein</fullName>
    </submittedName>
</protein>
<evidence type="ECO:0000313" key="3">
    <source>
        <dbReference type="Proteomes" id="UP000650833"/>
    </source>
</evidence>
<dbReference type="OrthoDB" id="2206027at2759"/>
<keyword evidence="1" id="KW-1133">Transmembrane helix</keyword>
<keyword evidence="1" id="KW-0812">Transmembrane</keyword>
<comment type="caution">
    <text evidence="2">The sequence shown here is derived from an EMBL/GenBank/DDBJ whole genome shotgun (WGS) entry which is preliminary data.</text>
</comment>
<organism evidence="2 3">
    <name type="scientific">Mucor plumbeus</name>
    <dbReference type="NCBI Taxonomy" id="97098"/>
    <lineage>
        <taxon>Eukaryota</taxon>
        <taxon>Fungi</taxon>
        <taxon>Fungi incertae sedis</taxon>
        <taxon>Mucoromycota</taxon>
        <taxon>Mucoromycotina</taxon>
        <taxon>Mucoromycetes</taxon>
        <taxon>Mucorales</taxon>
        <taxon>Mucorineae</taxon>
        <taxon>Mucoraceae</taxon>
        <taxon>Mucor</taxon>
    </lineage>
</organism>
<feature type="transmembrane region" description="Helical" evidence="1">
    <location>
        <begin position="66"/>
        <end position="87"/>
    </location>
</feature>
<keyword evidence="1" id="KW-0472">Membrane</keyword>
<proteinExistence type="predicted"/>
<keyword evidence="3" id="KW-1185">Reference proteome</keyword>
<evidence type="ECO:0000313" key="2">
    <source>
        <dbReference type="EMBL" id="KAG2204208.1"/>
    </source>
</evidence>
<dbReference type="AlphaFoldDB" id="A0A8H7R6K4"/>